<accession>A0AAU9DB96</accession>
<dbReference type="EMBL" id="AP027059">
    <property type="protein sequence ID" value="BDU50721.1"/>
    <property type="molecule type" value="Genomic_DNA"/>
</dbReference>
<dbReference type="AlphaFoldDB" id="A0AAU9DB96"/>
<evidence type="ECO:0000256" key="1">
    <source>
        <dbReference type="SAM" id="Coils"/>
    </source>
</evidence>
<dbReference type="RefSeq" id="WP_307903578.1">
    <property type="nucleotide sequence ID" value="NZ_AP027059.1"/>
</dbReference>
<evidence type="ECO:0000313" key="2">
    <source>
        <dbReference type="EMBL" id="BDU50721.1"/>
    </source>
</evidence>
<protein>
    <recommendedName>
        <fullName evidence="4">Lipoprotein</fullName>
    </recommendedName>
</protein>
<evidence type="ECO:0000313" key="3">
    <source>
        <dbReference type="Proteomes" id="UP001321582"/>
    </source>
</evidence>
<name>A0AAU9DB96_9FUSO</name>
<keyword evidence="3" id="KW-1185">Reference proteome</keyword>
<dbReference type="KEGG" id="haby:HLVA_12900"/>
<organism evidence="2 3">
    <name type="scientific">Haliovirga abyssi</name>
    <dbReference type="NCBI Taxonomy" id="2996794"/>
    <lineage>
        <taxon>Bacteria</taxon>
        <taxon>Fusobacteriati</taxon>
        <taxon>Fusobacteriota</taxon>
        <taxon>Fusobacteriia</taxon>
        <taxon>Fusobacteriales</taxon>
        <taxon>Haliovirgaceae</taxon>
        <taxon>Haliovirga</taxon>
    </lineage>
</organism>
<dbReference type="Proteomes" id="UP001321582">
    <property type="component" value="Chromosome"/>
</dbReference>
<evidence type="ECO:0008006" key="4">
    <source>
        <dbReference type="Google" id="ProtNLM"/>
    </source>
</evidence>
<proteinExistence type="predicted"/>
<feature type="coiled-coil region" evidence="1">
    <location>
        <begin position="342"/>
        <end position="376"/>
    </location>
</feature>
<reference evidence="2 3" key="1">
    <citation type="submission" date="2022-11" db="EMBL/GenBank/DDBJ databases">
        <title>Haliovirga abyssi gen. nov., sp. nov., a mesophilic fermentative bacterium isolated from the Iheya North hydrothermal field and the proposal of Haliovirgaceae fam. nov.</title>
        <authorList>
            <person name="Miyazaki U."/>
            <person name="Tame A."/>
            <person name="Miyazaki J."/>
            <person name="Takai K."/>
            <person name="Sawayama S."/>
            <person name="Kitajima M."/>
            <person name="Okamoto A."/>
            <person name="Nakagawa S."/>
        </authorList>
    </citation>
    <scope>NUCLEOTIDE SEQUENCE [LARGE SCALE GENOMIC DNA]</scope>
    <source>
        <strain evidence="2 3">IC12</strain>
    </source>
</reference>
<dbReference type="PROSITE" id="PS51257">
    <property type="entry name" value="PROKAR_LIPOPROTEIN"/>
    <property type="match status" value="1"/>
</dbReference>
<sequence>MKLVRIFLMLSLISISLSGCIVMTYKTNEVTKVFNNAEQQINKSSKAYNDAFLSYNGMYEGLKEELNVNNKKIAVLLSKKMQKLGKELDEFNGLKKEMDSIIIEYKKLSKNKKEFRSDEKEWKQFQEVKNKYNVVKNKIIKNGKEFQSGMNDVVKIFNKNKLIKVFNLNDILKQIGNNTVLINQSLAKQKTQFEKARTILDEIYLNINEKDISPYNNLEELMTKITQIRENEYKEIEKINKLKGKIKEISLKTAVIKNSSKEWPEFNKINNNLKETVKTIENYSASYNNEASKLVNIMNKYKINRINVIEISTKVNKMIGTIETNVNEINSEINKNKNKKLNSKQKKKISKIEAVIKKINNKKNEAKKIISEFEKEVNGKSEIAIGPGMRTHSIIVDLGNISKSLNKDISEYNKLIK</sequence>
<keyword evidence="1" id="KW-0175">Coiled coil</keyword>
<gene>
    <name evidence="2" type="ORF">HLVA_12900</name>
</gene>